<evidence type="ECO:0000313" key="5">
    <source>
        <dbReference type="Proteomes" id="UP000001362"/>
    </source>
</evidence>
<dbReference type="eggNOG" id="COG3154">
    <property type="taxonomic scope" value="Bacteria"/>
</dbReference>
<evidence type="ECO:0000256" key="2">
    <source>
        <dbReference type="SAM" id="Phobius"/>
    </source>
</evidence>
<dbReference type="InterPro" id="IPR036527">
    <property type="entry name" value="SCP2_sterol-bd_dom_sf"/>
</dbReference>
<organism evidence="4 5">
    <name type="scientific">Acidithiobacillus ferrooxidans (strain ATCC 23270 / DSM 14882 / CIP 104768 / NCIMB 8455)</name>
    <name type="common">Ferrobacillus ferrooxidans (strain ATCC 23270)</name>
    <dbReference type="NCBI Taxonomy" id="243159"/>
    <lineage>
        <taxon>Bacteria</taxon>
        <taxon>Pseudomonadati</taxon>
        <taxon>Pseudomonadota</taxon>
        <taxon>Acidithiobacillia</taxon>
        <taxon>Acidithiobacillales</taxon>
        <taxon>Acidithiobacillaceae</taxon>
        <taxon>Acidithiobacillus</taxon>
    </lineage>
</organism>
<dbReference type="AlphaFoldDB" id="B7J8F6"/>
<dbReference type="GO" id="GO:0006744">
    <property type="term" value="P:ubiquinone biosynthetic process"/>
    <property type="evidence" value="ECO:0007669"/>
    <property type="project" value="UniProtKB-UniRule"/>
</dbReference>
<evidence type="ECO:0000256" key="1">
    <source>
        <dbReference type="HAMAP-Rule" id="MF_02231"/>
    </source>
</evidence>
<feature type="transmembrane region" description="Helical" evidence="2">
    <location>
        <begin position="42"/>
        <end position="66"/>
    </location>
</feature>
<evidence type="ECO:0000313" key="4">
    <source>
        <dbReference type="EMBL" id="ACK78207.1"/>
    </source>
</evidence>
<gene>
    <name evidence="1" type="primary">ubiT</name>
    <name evidence="4" type="ordered locus">AFE_2724</name>
</gene>
<dbReference type="Proteomes" id="UP000001362">
    <property type="component" value="Chromosome"/>
</dbReference>
<keyword evidence="2" id="KW-0812">Transmembrane</keyword>
<dbReference type="InterPro" id="IPR003033">
    <property type="entry name" value="SCP2_sterol-bd_dom"/>
</dbReference>
<keyword evidence="2" id="KW-1133">Transmembrane helix</keyword>
<comment type="pathway">
    <text evidence="1">Cofactor biosynthesis; ubiquinone biosynthesis.</text>
</comment>
<comment type="function">
    <text evidence="1">Required for O(2)-independent ubiquinone (coenzyme Q) biosynthesis. Likely functions as an accessory factor.</text>
</comment>
<keyword evidence="2" id="KW-0472">Membrane</keyword>
<sequence length="204" mass="23037">MGKGRTVLRSQRYSPLAIMLGFPQKHMTKTFLEHGRTLKRPFIAATTILMDPVFMAIFMGLANRVLARYQADFLQMEGRRIVVEVSDLGKSLRLVIRQGRIAPTRAGPVDLRIAGNAKDLCRLALRLEDPDTLFFARRLVLEGETSVGLQLKNILDSIDLDWLAPVGYLPAPLGPRIRRAIDHAIRNTHADRRLHDLLDRALQP</sequence>
<proteinExistence type="inferred from homology"/>
<feature type="domain" description="SCP2" evidence="3">
    <location>
        <begin position="69"/>
        <end position="156"/>
    </location>
</feature>
<reference evidence="4 5" key="1">
    <citation type="journal article" date="2008" name="BMC Genomics">
        <title>Acidithiobacillus ferrooxidans metabolism: from genome sequence to industrial applications.</title>
        <authorList>
            <person name="Valdes J."/>
            <person name="Pedroso I."/>
            <person name="Quatrini R."/>
            <person name="Dodson R.J."/>
            <person name="Tettelin H."/>
            <person name="Blake R.II."/>
            <person name="Eisen J.A."/>
            <person name="Holmes D.S."/>
        </authorList>
    </citation>
    <scope>NUCLEOTIDE SEQUENCE [LARGE SCALE GENOMIC DNA]</scope>
    <source>
        <strain evidence="5">ATCC 23270 / DSM 14882 / CIP 104768 / NCIMB 8455</strain>
    </source>
</reference>
<accession>B7J8F6</accession>
<dbReference type="InterPro" id="IPR016830">
    <property type="entry name" value="UbiT"/>
</dbReference>
<evidence type="ECO:0000259" key="3">
    <source>
        <dbReference type="Pfam" id="PF02036"/>
    </source>
</evidence>
<dbReference type="PaxDb" id="243159-AFE_2724"/>
<name>B7J8F6_ACIF2</name>
<protein>
    <recommendedName>
        <fullName evidence="1">Ubiquinone biosynthesis accessory factor UbiT</fullName>
    </recommendedName>
</protein>
<dbReference type="HAMAP" id="MF_02231">
    <property type="entry name" value="UbiT"/>
    <property type="match status" value="1"/>
</dbReference>
<comment type="similarity">
    <text evidence="1">Belongs to the UbiT family.</text>
</comment>
<dbReference type="UniPathway" id="UPA00232"/>
<dbReference type="SUPFAM" id="SSF55718">
    <property type="entry name" value="SCP-like"/>
    <property type="match status" value="1"/>
</dbReference>
<keyword evidence="1" id="KW-0831">Ubiquinone biosynthesis</keyword>
<dbReference type="STRING" id="243159.AFE_2724"/>
<dbReference type="HOGENOM" id="CLU_1575102_0_0_6"/>
<dbReference type="Pfam" id="PF02036">
    <property type="entry name" value="SCP2"/>
    <property type="match status" value="1"/>
</dbReference>
<dbReference type="EMBL" id="CP001219">
    <property type="protein sequence ID" value="ACK78207.1"/>
    <property type="molecule type" value="Genomic_DNA"/>
</dbReference>
<dbReference type="KEGG" id="afr:AFE_2724"/>
<keyword evidence="5" id="KW-1185">Reference proteome</keyword>